<dbReference type="InterPro" id="IPR025799">
    <property type="entry name" value="Arg_MeTrfase"/>
</dbReference>
<dbReference type="GO" id="GO:0032259">
    <property type="term" value="P:methylation"/>
    <property type="evidence" value="ECO:0007669"/>
    <property type="project" value="UniProtKB-KW"/>
</dbReference>
<dbReference type="Gene3D" id="2.70.160.11">
    <property type="entry name" value="Hnrnp arginine n-methyltransferase1"/>
    <property type="match status" value="2"/>
</dbReference>
<evidence type="ECO:0000256" key="6">
    <source>
        <dbReference type="PROSITE-ProRule" id="PRU01015"/>
    </source>
</evidence>
<evidence type="ECO:0000256" key="3">
    <source>
        <dbReference type="ARBA" id="ARBA00022691"/>
    </source>
</evidence>
<name>A0AA85K816_TRIRE</name>
<dbReference type="InterPro" id="IPR014644">
    <property type="entry name" value="MeTrfase_PRMT7"/>
</dbReference>
<dbReference type="PROSITE" id="PS51678">
    <property type="entry name" value="SAM_MT_PRMT"/>
    <property type="match status" value="1"/>
</dbReference>
<dbReference type="WBParaSite" id="TREG1_7950.1">
    <property type="protein sequence ID" value="TREG1_7950.1"/>
    <property type="gene ID" value="TREG1_7950"/>
</dbReference>
<keyword evidence="1 6" id="KW-0489">Methyltransferase</keyword>
<dbReference type="GO" id="GO:0042054">
    <property type="term" value="F:histone methyltransferase activity"/>
    <property type="evidence" value="ECO:0007669"/>
    <property type="project" value="TreeGrafter"/>
</dbReference>
<organism evidence="8 9">
    <name type="scientific">Trichobilharzia regenti</name>
    <name type="common">Nasal bird schistosome</name>
    <dbReference type="NCBI Taxonomy" id="157069"/>
    <lineage>
        <taxon>Eukaryota</taxon>
        <taxon>Metazoa</taxon>
        <taxon>Spiralia</taxon>
        <taxon>Lophotrochozoa</taxon>
        <taxon>Platyhelminthes</taxon>
        <taxon>Trematoda</taxon>
        <taxon>Digenea</taxon>
        <taxon>Strigeidida</taxon>
        <taxon>Schistosomatoidea</taxon>
        <taxon>Schistosomatidae</taxon>
        <taxon>Trichobilharzia</taxon>
    </lineage>
</organism>
<dbReference type="Proteomes" id="UP000050795">
    <property type="component" value="Unassembled WGS sequence"/>
</dbReference>
<keyword evidence="4" id="KW-0677">Repeat</keyword>
<accession>A0AA85K816</accession>
<dbReference type="PIRSF" id="PIRSF036946">
    <property type="entry name" value="Arg_N-mtase"/>
    <property type="match status" value="1"/>
</dbReference>
<sequence>MLHDSDRNYKYRLALEHTIQRLKKQNPEKPVHVLDIGTGTGLLSMMAVKAGAHLVTACESFRPMAKCAQRILHNNGLSEKINVIPKRSTDLVVGVDMPRKADVLVAELFDTELIGEGALETYRHAAENLITADASLIPCAANIYVQVVESPFLWSHHRLLPFQYDNGDKVIDLREFQCAEMESCSGLASVFDIQVSELQLENDKFAPCERGIRCLLKSPQLVKRFEFGPPADQIKLNDFITLECTPSTSGKAHAFITWWSLQMEPTNSTPSITIAPTWTNDPDCAWRDHWMQAVYFPKTEYSLVKNESFTLKYSHDSLSMQFDLSLKYNSVNDQKAILNDDDKKFLDPLSCTCDLHRVWPRTRISELNSSDYKTLSTKILDSVRTIAKDSNSSLKVLVVSDCTYLPCLIKKSLDEYMLQSLIIHLDTSPSSCLLLDRIYKSCNTSSRSTIENCQSIEHVLCKITDNKCTNHQPSNTTLILVGEPYITAAILPWDSLYFWYAFRSLLSHDLACSSLHSFGPTRLRVYAVLVDFENLWRIRSPVGFSCESFDLRQFDELVLNASAKSDELIEPHPLWEYPGTARSNHCVIFDMILQNNPDLDGNFQYADPENLIQCYKNTLTASSNSVNGIAFWCEWLYSTPVAQKPHSNEKWWYSPAGPSKTIKPNETIIWKSHGSHQGVFLFPSEWKTKISTSDDSFQISVCMDFDISTGVISPCINITHGFPV</sequence>
<keyword evidence="8" id="KW-1185">Reference proteome</keyword>
<proteinExistence type="inferred from homology"/>
<feature type="domain" description="Protein arginine N-methyltransferase" evidence="7">
    <location>
        <begin position="233"/>
        <end position="329"/>
    </location>
</feature>
<evidence type="ECO:0000313" key="8">
    <source>
        <dbReference type="Proteomes" id="UP000050795"/>
    </source>
</evidence>
<dbReference type="InterPro" id="IPR029063">
    <property type="entry name" value="SAM-dependent_MTases_sf"/>
</dbReference>
<dbReference type="InterPro" id="IPR055135">
    <property type="entry name" value="PRMT_dom"/>
</dbReference>
<dbReference type="SUPFAM" id="SSF53335">
    <property type="entry name" value="S-adenosyl-L-methionine-dependent methyltransferases"/>
    <property type="match status" value="1"/>
</dbReference>
<dbReference type="PANTHER" id="PTHR11006:SF4">
    <property type="entry name" value="PROTEIN ARGININE N-METHYLTRANSFERASE 7"/>
    <property type="match status" value="1"/>
</dbReference>
<reference evidence="9" key="2">
    <citation type="submission" date="2023-11" db="UniProtKB">
        <authorList>
            <consortium name="WormBaseParasite"/>
        </authorList>
    </citation>
    <scope>IDENTIFICATION</scope>
</reference>
<evidence type="ECO:0000256" key="2">
    <source>
        <dbReference type="ARBA" id="ARBA00022679"/>
    </source>
</evidence>
<dbReference type="EC" id="2.1.1.-" evidence="5"/>
<evidence type="ECO:0000313" key="9">
    <source>
        <dbReference type="WBParaSite" id="TREG1_7950.1"/>
    </source>
</evidence>
<dbReference type="Pfam" id="PF22528">
    <property type="entry name" value="PRMT_C"/>
    <property type="match status" value="1"/>
</dbReference>
<dbReference type="AlphaFoldDB" id="A0AA85K816"/>
<comment type="function">
    <text evidence="5">Arginine methyltransferase that can both catalyze the formation of omega-N monomethylarginine (MMA) and symmetrical dimethylarginine (sDMA).</text>
</comment>
<keyword evidence="2 6" id="KW-0808">Transferase</keyword>
<dbReference type="FunFam" id="3.40.50.150:FF:000071">
    <property type="entry name" value="Protein arginine N-methyltransferase 7"/>
    <property type="match status" value="1"/>
</dbReference>
<dbReference type="GO" id="GO:0016274">
    <property type="term" value="F:protein-arginine N-methyltransferase activity"/>
    <property type="evidence" value="ECO:0007669"/>
    <property type="project" value="InterPro"/>
</dbReference>
<evidence type="ECO:0000256" key="5">
    <source>
        <dbReference type="PIRNR" id="PIRNR036946"/>
    </source>
</evidence>
<keyword evidence="3 6" id="KW-0949">S-adenosyl-L-methionine</keyword>
<comment type="similarity">
    <text evidence="5">Belongs to the class I-like SAM-binding methyltransferase superfamily. Protein arginine N-methyltransferase family. PRMT7 subfamily.</text>
</comment>
<evidence type="ECO:0000256" key="1">
    <source>
        <dbReference type="ARBA" id="ARBA00022603"/>
    </source>
</evidence>
<reference evidence="8" key="1">
    <citation type="submission" date="2022-06" db="EMBL/GenBank/DDBJ databases">
        <authorList>
            <person name="Berger JAMES D."/>
            <person name="Berger JAMES D."/>
        </authorList>
    </citation>
    <scope>NUCLEOTIDE SEQUENCE [LARGE SCALE GENOMIC DNA]</scope>
</reference>
<evidence type="ECO:0000256" key="4">
    <source>
        <dbReference type="ARBA" id="ARBA00022737"/>
    </source>
</evidence>
<dbReference type="PANTHER" id="PTHR11006">
    <property type="entry name" value="PROTEIN ARGININE N-METHYLTRANSFERASE"/>
    <property type="match status" value="1"/>
</dbReference>
<dbReference type="CDD" id="cd02440">
    <property type="entry name" value="AdoMet_MTases"/>
    <property type="match status" value="1"/>
</dbReference>
<dbReference type="Pfam" id="PF06325">
    <property type="entry name" value="PrmA"/>
    <property type="match status" value="1"/>
</dbReference>
<evidence type="ECO:0000259" key="7">
    <source>
        <dbReference type="Pfam" id="PF22528"/>
    </source>
</evidence>
<protein>
    <recommendedName>
        <fullName evidence="5">Protein arginine N-methyltransferase</fullName>
        <ecNumber evidence="5">2.1.1.-</ecNumber>
    </recommendedName>
</protein>
<dbReference type="Gene3D" id="3.40.50.150">
    <property type="entry name" value="Vaccinia Virus protein VP39"/>
    <property type="match status" value="2"/>
</dbReference>